<gene>
    <name evidence="1" type="ORF">HDF14_004151</name>
</gene>
<protein>
    <submittedName>
        <fullName evidence="1">Uncharacterized protein</fullName>
    </submittedName>
</protein>
<accession>A0A9X0U5G4</accession>
<reference evidence="1 2" key="1">
    <citation type="submission" date="2020-08" db="EMBL/GenBank/DDBJ databases">
        <title>Genomic Encyclopedia of Type Strains, Phase IV (KMG-V): Genome sequencing to study the core and pangenomes of soil and plant-associated prokaryotes.</title>
        <authorList>
            <person name="Whitman W."/>
        </authorList>
    </citation>
    <scope>NUCLEOTIDE SEQUENCE [LARGE SCALE GENOMIC DNA]</scope>
    <source>
        <strain evidence="1 2">X5P2</strain>
    </source>
</reference>
<dbReference type="AlphaFoldDB" id="A0A9X0U5G4"/>
<organism evidence="1 2">
    <name type="scientific">Tunturiibacter gelidiferens</name>
    <dbReference type="NCBI Taxonomy" id="3069689"/>
    <lineage>
        <taxon>Bacteria</taxon>
        <taxon>Pseudomonadati</taxon>
        <taxon>Acidobacteriota</taxon>
        <taxon>Terriglobia</taxon>
        <taxon>Terriglobales</taxon>
        <taxon>Acidobacteriaceae</taxon>
        <taxon>Tunturiibacter</taxon>
    </lineage>
</organism>
<evidence type="ECO:0000313" key="1">
    <source>
        <dbReference type="EMBL" id="MBB5330516.1"/>
    </source>
</evidence>
<keyword evidence="2" id="KW-1185">Reference proteome</keyword>
<sequence>MPLRLAKKYKHCCMSLDEGRERRRDWIRASPSLKKRNLALIAATSDIFSLNQPWDAVKAKMSDSRIRGFYSFIAGLWRTDTDYLSLLPKPDSSLCALYLGENDPEMMLQNVFPFSLYADEIILVNPFDNQNLVADQFNPVAHPEEWRVQTLRLVYHLRILAPWVKLKNLFNLLQSQRRSCP</sequence>
<dbReference type="EMBL" id="JACHEB010000010">
    <property type="protein sequence ID" value="MBB5330516.1"/>
    <property type="molecule type" value="Genomic_DNA"/>
</dbReference>
<evidence type="ECO:0000313" key="2">
    <source>
        <dbReference type="Proteomes" id="UP000535182"/>
    </source>
</evidence>
<proteinExistence type="predicted"/>
<dbReference type="RefSeq" id="WP_183979993.1">
    <property type="nucleotide sequence ID" value="NZ_JACHEB010000010.1"/>
</dbReference>
<name>A0A9X0U5G4_9BACT</name>
<dbReference type="Proteomes" id="UP000535182">
    <property type="component" value="Unassembled WGS sequence"/>
</dbReference>
<comment type="caution">
    <text evidence="1">The sequence shown here is derived from an EMBL/GenBank/DDBJ whole genome shotgun (WGS) entry which is preliminary data.</text>
</comment>